<reference evidence="2" key="1">
    <citation type="journal article" date="2021" name="Microb. Physiol.">
        <title>Proteogenomic Insights into the Physiology of Marine, Sulfate-Reducing, Filamentous Desulfonema limicola and Desulfonema magnum.</title>
        <authorList>
            <person name="Schnaars V."/>
            <person name="Wohlbrand L."/>
            <person name="Scheve S."/>
            <person name="Hinrichs C."/>
            <person name="Reinhardt R."/>
            <person name="Rabus R."/>
        </authorList>
    </citation>
    <scope>NUCLEOTIDE SEQUENCE</scope>
    <source>
        <strain evidence="2">4be13</strain>
    </source>
</reference>
<proteinExistence type="predicted"/>
<dbReference type="SUPFAM" id="SSF53335">
    <property type="entry name" value="S-adenosyl-L-methionine-dependent methyltransferases"/>
    <property type="match status" value="1"/>
</dbReference>
<keyword evidence="2" id="KW-0808">Transferase</keyword>
<organism evidence="2 3">
    <name type="scientific">Desulfonema magnum</name>
    <dbReference type="NCBI Taxonomy" id="45655"/>
    <lineage>
        <taxon>Bacteria</taxon>
        <taxon>Pseudomonadati</taxon>
        <taxon>Thermodesulfobacteriota</taxon>
        <taxon>Desulfobacteria</taxon>
        <taxon>Desulfobacterales</taxon>
        <taxon>Desulfococcaceae</taxon>
        <taxon>Desulfonema</taxon>
    </lineage>
</organism>
<dbReference type="GO" id="GO:0032259">
    <property type="term" value="P:methylation"/>
    <property type="evidence" value="ECO:0007669"/>
    <property type="project" value="UniProtKB-KW"/>
</dbReference>
<dbReference type="Gene3D" id="3.40.50.150">
    <property type="entry name" value="Vaccinia Virus protein VP39"/>
    <property type="match status" value="1"/>
</dbReference>
<accession>A0A975BKA8</accession>
<dbReference type="GO" id="GO:0008168">
    <property type="term" value="F:methyltransferase activity"/>
    <property type="evidence" value="ECO:0007669"/>
    <property type="project" value="UniProtKB-KW"/>
</dbReference>
<dbReference type="Proteomes" id="UP000663722">
    <property type="component" value="Chromosome"/>
</dbReference>
<dbReference type="EMBL" id="CP061800">
    <property type="protein sequence ID" value="QTA87005.1"/>
    <property type="molecule type" value="Genomic_DNA"/>
</dbReference>
<dbReference type="AlphaFoldDB" id="A0A975BKA8"/>
<evidence type="ECO:0000313" key="3">
    <source>
        <dbReference type="Proteomes" id="UP000663722"/>
    </source>
</evidence>
<protein>
    <submittedName>
        <fullName evidence="2">SAM-dependent methyltransferase</fullName>
    </submittedName>
</protein>
<gene>
    <name evidence="2" type="ORF">dnm_030320</name>
</gene>
<evidence type="ECO:0000259" key="1">
    <source>
        <dbReference type="Pfam" id="PF13847"/>
    </source>
</evidence>
<dbReference type="PANTHER" id="PTHR43591:SF24">
    <property type="entry name" value="2-METHOXY-6-POLYPRENYL-1,4-BENZOQUINOL METHYLASE, MITOCHONDRIAL"/>
    <property type="match status" value="1"/>
</dbReference>
<sequence>MEEKMEQADLFHPRVFSDQEWAESYYKRNAKNIERVGKRFARILKDSGFKSGKILDAGCGFGAVAIQLAKTFPDAEIIGTDLGEPLLNLAQSLTEQAGCADQITLVKGDVKELDFETDAFDVVVNTFMAHIVDDPVAMFNEIERLATPGGKIMITDLRRIWLGLFVRKLKTAFTLEEAMTVVGKSEIRSGEYSKGPFWWDYMAGL</sequence>
<name>A0A975BKA8_9BACT</name>
<dbReference type="PANTHER" id="PTHR43591">
    <property type="entry name" value="METHYLTRANSFERASE"/>
    <property type="match status" value="1"/>
</dbReference>
<keyword evidence="2" id="KW-0489">Methyltransferase</keyword>
<keyword evidence="3" id="KW-1185">Reference proteome</keyword>
<dbReference type="CDD" id="cd02440">
    <property type="entry name" value="AdoMet_MTases"/>
    <property type="match status" value="1"/>
</dbReference>
<feature type="domain" description="Methyltransferase" evidence="1">
    <location>
        <begin position="51"/>
        <end position="158"/>
    </location>
</feature>
<dbReference type="Pfam" id="PF13847">
    <property type="entry name" value="Methyltransf_31"/>
    <property type="match status" value="1"/>
</dbReference>
<dbReference type="KEGG" id="dmm:dnm_030320"/>
<evidence type="ECO:0000313" key="2">
    <source>
        <dbReference type="EMBL" id="QTA87005.1"/>
    </source>
</evidence>
<dbReference type="InterPro" id="IPR029063">
    <property type="entry name" value="SAM-dependent_MTases_sf"/>
</dbReference>
<dbReference type="InterPro" id="IPR025714">
    <property type="entry name" value="Methyltranfer_dom"/>
</dbReference>